<organism evidence="3">
    <name type="scientific">marine sediment metagenome</name>
    <dbReference type="NCBI Taxonomy" id="412755"/>
    <lineage>
        <taxon>unclassified sequences</taxon>
        <taxon>metagenomes</taxon>
        <taxon>ecological metagenomes</taxon>
    </lineage>
</organism>
<dbReference type="Pfam" id="PF13426">
    <property type="entry name" value="PAS_9"/>
    <property type="match status" value="2"/>
</dbReference>
<evidence type="ECO:0000313" key="3">
    <source>
        <dbReference type="EMBL" id="GAI03455.1"/>
    </source>
</evidence>
<dbReference type="SMART" id="SM00086">
    <property type="entry name" value="PAC"/>
    <property type="match status" value="1"/>
</dbReference>
<dbReference type="NCBIfam" id="TIGR00229">
    <property type="entry name" value="sensory_box"/>
    <property type="match status" value="2"/>
</dbReference>
<feature type="domain" description="PAC" evidence="2">
    <location>
        <begin position="106"/>
        <end position="158"/>
    </location>
</feature>
<evidence type="ECO:0000259" key="2">
    <source>
        <dbReference type="PROSITE" id="PS50113"/>
    </source>
</evidence>
<dbReference type="CDD" id="cd00130">
    <property type="entry name" value="PAS"/>
    <property type="match status" value="2"/>
</dbReference>
<dbReference type="PANTHER" id="PTHR44757">
    <property type="entry name" value="DIGUANYLATE CYCLASE DGCP"/>
    <property type="match status" value="1"/>
</dbReference>
<gene>
    <name evidence="3" type="ORF">S06H3_14468</name>
</gene>
<dbReference type="AlphaFoldDB" id="X1LM59"/>
<feature type="domain" description="PAS" evidence="1">
    <location>
        <begin position="159"/>
        <end position="229"/>
    </location>
</feature>
<dbReference type="EMBL" id="BARV01007077">
    <property type="protein sequence ID" value="GAI03455.1"/>
    <property type="molecule type" value="Genomic_DNA"/>
</dbReference>
<feature type="domain" description="PAS" evidence="1">
    <location>
        <begin position="34"/>
        <end position="104"/>
    </location>
</feature>
<evidence type="ECO:0008006" key="4">
    <source>
        <dbReference type="Google" id="ProtNLM"/>
    </source>
</evidence>
<dbReference type="Gene3D" id="3.30.450.20">
    <property type="entry name" value="PAS domain"/>
    <property type="match status" value="2"/>
</dbReference>
<accession>X1LM59</accession>
<dbReference type="SUPFAM" id="SSF55785">
    <property type="entry name" value="PYP-like sensor domain (PAS domain)"/>
    <property type="match status" value="2"/>
</dbReference>
<proteinExistence type="predicted"/>
<evidence type="ECO:0000259" key="1">
    <source>
        <dbReference type="PROSITE" id="PS50112"/>
    </source>
</evidence>
<dbReference type="PANTHER" id="PTHR44757:SF2">
    <property type="entry name" value="BIOFILM ARCHITECTURE MAINTENANCE PROTEIN MBAA"/>
    <property type="match status" value="1"/>
</dbReference>
<feature type="non-terminal residue" evidence="3">
    <location>
        <position position="268"/>
    </location>
</feature>
<dbReference type="InterPro" id="IPR000700">
    <property type="entry name" value="PAS-assoc_C"/>
</dbReference>
<sequence length="268" mass="30363">MRVNERTAELTTKKQKLTAEVTRRKKAETAVRETEEKYGTLFDSSSHAIAITTLDGEIVDANQDYQDMVGYTLKELEGTNVRKLTPKKWHKLEAQAMKDFMSEGYGTFEKEYIRKDGTIFPVSLSAWLIRDRQGNPAGIGAFVRDITERKKAESAVRETDQKYRTLFDSNSHGIAITTLDGEIVDANQAYQDMAGYTLKELEGTNVRKLTPKKWHKLEAAATKHLMSEGYGTFEKEYIRKDGTIFPVSLSAWLITDGQGKSRSDHQAH</sequence>
<protein>
    <recommendedName>
        <fullName evidence="4">PAS domain-containing protein</fullName>
    </recommendedName>
</protein>
<dbReference type="InterPro" id="IPR000014">
    <property type="entry name" value="PAS"/>
</dbReference>
<dbReference type="InterPro" id="IPR001610">
    <property type="entry name" value="PAC"/>
</dbReference>
<dbReference type="PROSITE" id="PS50113">
    <property type="entry name" value="PAC"/>
    <property type="match status" value="1"/>
</dbReference>
<dbReference type="InterPro" id="IPR052155">
    <property type="entry name" value="Biofilm_reg_signaling"/>
</dbReference>
<reference evidence="3" key="1">
    <citation type="journal article" date="2014" name="Front. Microbiol.">
        <title>High frequency of phylogenetically diverse reductive dehalogenase-homologous genes in deep subseafloor sedimentary metagenomes.</title>
        <authorList>
            <person name="Kawai M."/>
            <person name="Futagami T."/>
            <person name="Toyoda A."/>
            <person name="Takaki Y."/>
            <person name="Nishi S."/>
            <person name="Hori S."/>
            <person name="Arai W."/>
            <person name="Tsubouchi T."/>
            <person name="Morono Y."/>
            <person name="Uchiyama I."/>
            <person name="Ito T."/>
            <person name="Fujiyama A."/>
            <person name="Inagaki F."/>
            <person name="Takami H."/>
        </authorList>
    </citation>
    <scope>NUCLEOTIDE SEQUENCE</scope>
    <source>
        <strain evidence="3">Expedition CK06-06</strain>
    </source>
</reference>
<comment type="caution">
    <text evidence="3">The sequence shown here is derived from an EMBL/GenBank/DDBJ whole genome shotgun (WGS) entry which is preliminary data.</text>
</comment>
<name>X1LM59_9ZZZZ</name>
<dbReference type="InterPro" id="IPR035965">
    <property type="entry name" value="PAS-like_dom_sf"/>
</dbReference>
<dbReference type="SMART" id="SM00091">
    <property type="entry name" value="PAS"/>
    <property type="match status" value="2"/>
</dbReference>
<dbReference type="PROSITE" id="PS50112">
    <property type="entry name" value="PAS"/>
    <property type="match status" value="2"/>
</dbReference>